<name>A0AAD1RYV1_PELCU</name>
<evidence type="ECO:0000313" key="3">
    <source>
        <dbReference type="EMBL" id="CAH2282979.1"/>
    </source>
</evidence>
<dbReference type="Gene3D" id="3.30.70.1820">
    <property type="entry name" value="L1 transposable element, RRM domain"/>
    <property type="match status" value="1"/>
</dbReference>
<reference evidence="3" key="1">
    <citation type="submission" date="2022-03" db="EMBL/GenBank/DDBJ databases">
        <authorList>
            <person name="Alioto T."/>
            <person name="Alioto T."/>
            <person name="Gomez Garrido J."/>
        </authorList>
    </citation>
    <scope>NUCLEOTIDE SEQUENCE</scope>
</reference>
<gene>
    <name evidence="3" type="ORF">PECUL_23A052549</name>
</gene>
<feature type="coiled-coil region" evidence="1">
    <location>
        <begin position="98"/>
        <end position="125"/>
    </location>
</feature>
<dbReference type="PANTHER" id="PTHR11505">
    <property type="entry name" value="L1 TRANSPOSABLE ELEMENT-RELATED"/>
    <property type="match status" value="1"/>
</dbReference>
<accession>A0AAD1RYV1</accession>
<evidence type="ECO:0000313" key="4">
    <source>
        <dbReference type="Proteomes" id="UP001295444"/>
    </source>
</evidence>
<keyword evidence="4" id="KW-1185">Reference proteome</keyword>
<keyword evidence="1" id="KW-0175">Coiled coil</keyword>
<organism evidence="3 4">
    <name type="scientific">Pelobates cultripes</name>
    <name type="common">Western spadefoot toad</name>
    <dbReference type="NCBI Taxonomy" id="61616"/>
    <lineage>
        <taxon>Eukaryota</taxon>
        <taxon>Metazoa</taxon>
        <taxon>Chordata</taxon>
        <taxon>Craniata</taxon>
        <taxon>Vertebrata</taxon>
        <taxon>Euteleostomi</taxon>
        <taxon>Amphibia</taxon>
        <taxon>Batrachia</taxon>
        <taxon>Anura</taxon>
        <taxon>Pelobatoidea</taxon>
        <taxon>Pelobatidae</taxon>
        <taxon>Pelobates</taxon>
    </lineage>
</organism>
<feature type="region of interest" description="Disordered" evidence="2">
    <location>
        <begin position="1"/>
        <end position="30"/>
    </location>
</feature>
<dbReference type="EMBL" id="OW240915">
    <property type="protein sequence ID" value="CAH2282979.1"/>
    <property type="molecule type" value="Genomic_DNA"/>
</dbReference>
<dbReference type="AlphaFoldDB" id="A0AAD1RYV1"/>
<dbReference type="InterPro" id="IPR004244">
    <property type="entry name" value="Transposase_22"/>
</dbReference>
<evidence type="ECO:0000256" key="2">
    <source>
        <dbReference type="SAM" id="MobiDB-lite"/>
    </source>
</evidence>
<protein>
    <submittedName>
        <fullName evidence="3">Uncharacterized protein</fullName>
    </submittedName>
</protein>
<dbReference type="Proteomes" id="UP001295444">
    <property type="component" value="Chromosome 04"/>
</dbReference>
<evidence type="ECO:0000256" key="1">
    <source>
        <dbReference type="SAM" id="Coils"/>
    </source>
</evidence>
<feature type="compositionally biased region" description="Polar residues" evidence="2">
    <location>
        <begin position="1"/>
        <end position="18"/>
    </location>
</feature>
<proteinExistence type="predicted"/>
<sequence length="268" mass="29987">MDNESVAPSPTHTKSTNIRGHVCPPTSKGWKVETRKENIPLQSHTKGTAAAILLPGYGGDRHGDDGSEPRRAHNAPLMIRDLQSLLQDATMDIKSHVASELNKQLSGLKEELGALANRTNQAEARNTDLTTKTQAHSQDIVYLHSRQVSIEEGLEDLNNRSRHNNIWIRGLPETVATEGLHNTLQDLFKNMLPNPSAQDLTLDWAHRTLCPQALNPATPRDIITCLHFFAVKKLLNTTRTTPPQFQGAWLSFYQYLAPSTLKKWRDLK</sequence>